<evidence type="ECO:0000313" key="3">
    <source>
        <dbReference type="EMBL" id="MCR2804447.1"/>
    </source>
</evidence>
<dbReference type="EMBL" id="JANIPJ010000006">
    <property type="protein sequence ID" value="MCR2804447.1"/>
    <property type="molecule type" value="Genomic_DNA"/>
</dbReference>
<dbReference type="RefSeq" id="WP_257445455.1">
    <property type="nucleotide sequence ID" value="NZ_JANIPJ010000006.1"/>
</dbReference>
<protein>
    <submittedName>
        <fullName evidence="3">Glycosyltransferase</fullName>
        <ecNumber evidence="3">2.4.-.-</ecNumber>
    </submittedName>
</protein>
<reference evidence="3" key="1">
    <citation type="submission" date="2022-08" db="EMBL/GenBank/DDBJ databases">
        <title>The genomic sequence of strain Paenibacillus sp. SCIV0701.</title>
        <authorList>
            <person name="Zhao H."/>
        </authorList>
    </citation>
    <scope>NUCLEOTIDE SEQUENCE</scope>
    <source>
        <strain evidence="3">SCIV0701</strain>
    </source>
</reference>
<comment type="caution">
    <text evidence="3">The sequence shown here is derived from an EMBL/GenBank/DDBJ whole genome shotgun (WGS) entry which is preliminary data.</text>
</comment>
<dbReference type="PANTHER" id="PTHR12526">
    <property type="entry name" value="GLYCOSYLTRANSFERASE"/>
    <property type="match status" value="1"/>
</dbReference>
<evidence type="ECO:0000256" key="2">
    <source>
        <dbReference type="ARBA" id="ARBA00022679"/>
    </source>
</evidence>
<keyword evidence="4" id="KW-1185">Reference proteome</keyword>
<sequence length="407" mass="46206">MQQTSSKPHVCMLVLQHPFTDARIFKREAISLVKLGYQVTLVVPRNRAGYMYDIDGTPFTDRFLEQEFVHESVRVVSYTPRMPQQAHMDKAIRNGSHIYFEDPLYKVGLAQEADIYHAHEYHSLYSGIGIKRALKQLKGKSVKLIYDSHEITEGDKVPILKRMLPEVDTVITVSDAMSVWYNNALPSLPVEVIYNSPPLSDTYAPAPAAKDTFVACYEGYMHKDKGSSDKLFGITEICSQSFDFRFKILGGKAGAPIDLPAAVQDRIELCGWVNYKDIPKYMSDVDVGWIDYDIQASTTPLNYSIALPNKFFSYLNNGVPVVVNNCPEMARVIRKFDCGIVIDHATPTAAHYAECFDQLRKDRKRLQVLSENARNMMRDHFCWEHMEQRLGRLYDGLAQQIVGSPSS</sequence>
<dbReference type="Gene3D" id="3.40.50.2000">
    <property type="entry name" value="Glycogen Phosphorylase B"/>
    <property type="match status" value="2"/>
</dbReference>
<accession>A0A9X2MVP2</accession>
<dbReference type="SUPFAM" id="SSF53756">
    <property type="entry name" value="UDP-Glycosyltransferase/glycogen phosphorylase"/>
    <property type="match status" value="1"/>
</dbReference>
<dbReference type="GO" id="GO:0016757">
    <property type="term" value="F:glycosyltransferase activity"/>
    <property type="evidence" value="ECO:0007669"/>
    <property type="project" value="UniProtKB-KW"/>
</dbReference>
<dbReference type="PANTHER" id="PTHR12526:SF629">
    <property type="entry name" value="TEICHURONIC ACID BIOSYNTHESIS GLYCOSYLTRANSFERASE TUAH-RELATED"/>
    <property type="match status" value="1"/>
</dbReference>
<proteinExistence type="predicted"/>
<keyword evidence="1 3" id="KW-0328">Glycosyltransferase</keyword>
<evidence type="ECO:0000313" key="4">
    <source>
        <dbReference type="Proteomes" id="UP001141950"/>
    </source>
</evidence>
<gene>
    <name evidence="3" type="ORF">NQZ67_11190</name>
</gene>
<dbReference type="Pfam" id="PF13692">
    <property type="entry name" value="Glyco_trans_1_4"/>
    <property type="match status" value="1"/>
</dbReference>
<organism evidence="3 4">
    <name type="scientific">Paenibacillus soyae</name>
    <dbReference type="NCBI Taxonomy" id="2969249"/>
    <lineage>
        <taxon>Bacteria</taxon>
        <taxon>Bacillati</taxon>
        <taxon>Bacillota</taxon>
        <taxon>Bacilli</taxon>
        <taxon>Bacillales</taxon>
        <taxon>Paenibacillaceae</taxon>
        <taxon>Paenibacillus</taxon>
    </lineage>
</organism>
<dbReference type="EC" id="2.4.-.-" evidence="3"/>
<name>A0A9X2MVP2_9BACL</name>
<dbReference type="Proteomes" id="UP001141950">
    <property type="component" value="Unassembled WGS sequence"/>
</dbReference>
<evidence type="ECO:0000256" key="1">
    <source>
        <dbReference type="ARBA" id="ARBA00022676"/>
    </source>
</evidence>
<dbReference type="AlphaFoldDB" id="A0A9X2MVP2"/>
<keyword evidence="2 3" id="KW-0808">Transferase</keyword>